<feature type="compositionally biased region" description="Polar residues" evidence="6">
    <location>
        <begin position="300"/>
        <end position="312"/>
    </location>
</feature>
<name>A0A2R5LG34_9ACAR</name>
<dbReference type="PANTHER" id="PTHR16088:SF3">
    <property type="entry name" value="GON-4-LIKE PROTEIN"/>
    <property type="match status" value="1"/>
</dbReference>
<dbReference type="InterPro" id="IPR036600">
    <property type="entry name" value="PAH_sf"/>
</dbReference>
<keyword evidence="3" id="KW-0804">Transcription</keyword>
<proteinExistence type="predicted"/>
<feature type="region of interest" description="Disordered" evidence="6">
    <location>
        <begin position="1"/>
        <end position="23"/>
    </location>
</feature>
<dbReference type="Pfam" id="PF21227">
    <property type="entry name" value="Myb_DNA-binding_7"/>
    <property type="match status" value="1"/>
</dbReference>
<evidence type="ECO:0000256" key="5">
    <source>
        <dbReference type="PROSITE-ProRule" id="PRU00810"/>
    </source>
</evidence>
<evidence type="ECO:0000256" key="2">
    <source>
        <dbReference type="ARBA" id="ARBA00023015"/>
    </source>
</evidence>
<dbReference type="EMBL" id="GGLE01004354">
    <property type="protein sequence ID" value="MBY08480.1"/>
    <property type="molecule type" value="Transcribed_RNA"/>
</dbReference>
<feature type="compositionally biased region" description="Polar residues" evidence="6">
    <location>
        <begin position="344"/>
        <end position="354"/>
    </location>
</feature>
<reference evidence="7" key="1">
    <citation type="submission" date="2018-03" db="EMBL/GenBank/DDBJ databases">
        <title>The relapsing fever spirochete Borrelia turicatae persists in the highly oxidative environment of its soft-bodied tick vector.</title>
        <authorList>
            <person name="Bourret T.J."/>
            <person name="Boyle W.K."/>
            <person name="Valenzuela J.G."/>
            <person name="Oliveira F."/>
            <person name="Lopez J.E."/>
        </authorList>
    </citation>
    <scope>NUCLEOTIDE SEQUENCE</scope>
    <source>
        <strain evidence="7">Kansas strain/isolate</strain>
        <tissue evidence="7">Salivary glands</tissue>
    </source>
</reference>
<organism evidence="7">
    <name type="scientific">Ornithodoros turicata</name>
    <dbReference type="NCBI Taxonomy" id="34597"/>
    <lineage>
        <taxon>Eukaryota</taxon>
        <taxon>Metazoa</taxon>
        <taxon>Ecdysozoa</taxon>
        <taxon>Arthropoda</taxon>
        <taxon>Chelicerata</taxon>
        <taxon>Arachnida</taxon>
        <taxon>Acari</taxon>
        <taxon>Parasitiformes</taxon>
        <taxon>Ixodida</taxon>
        <taxon>Ixodoidea</taxon>
        <taxon>Argasidae</taxon>
        <taxon>Ornithodorinae</taxon>
        <taxon>Ornithodoros</taxon>
    </lineage>
</organism>
<feature type="compositionally biased region" description="Basic residues" evidence="6">
    <location>
        <begin position="9"/>
        <end position="20"/>
    </location>
</feature>
<sequence length="430" mass="48369">MAASSTIRRTPHSLTRKQSKQQRDTEATLALLASNLVESDPQKEEREVQFAVSYLQKVQEVLQDDNETFQRFMRIVDDHDFLSNDRSAAQVFEQVSEVFAKYPELVDGFVSFLLPEQAVECGKFTEYLIFSKIRLFLRKLEVHFSQQPQQLQRILKTLNQVQRQPDLTAETLCSMLQPLLRGQSHLLDEFLKLLPSQKVPESDMTDFEEVTIPDGEEEDSCEEVTLSPAHETLGTKECPCPCHQEGNDTRYVSRARHCTKCGIKFLDGRVFIQTGKVMRPAHVIFGSVGPSPPWRGSLPRSPTTKSPLRSPPETTVVTLAERPMSPISLSGDIGRLQDGACTDVSTKQDNTSHSCGAEPNRTENPVQQPPIKLWSREEDGILLQSCQRLGSERGVQEASGALGRPRDQVQCRFQELMALFEAHNSKDGNS</sequence>
<dbReference type="PANTHER" id="PTHR16088">
    <property type="entry name" value="YY1 ASSOCIATED PROTEIN-RELATED"/>
    <property type="match status" value="1"/>
</dbReference>
<evidence type="ECO:0000256" key="6">
    <source>
        <dbReference type="SAM" id="MobiDB-lite"/>
    </source>
</evidence>
<evidence type="ECO:0000256" key="1">
    <source>
        <dbReference type="ARBA" id="ARBA00004123"/>
    </source>
</evidence>
<dbReference type="Gene3D" id="1.10.10.60">
    <property type="entry name" value="Homeodomain-like"/>
    <property type="match status" value="1"/>
</dbReference>
<dbReference type="InterPro" id="IPR003822">
    <property type="entry name" value="PAH"/>
</dbReference>
<feature type="region of interest" description="Disordered" evidence="6">
    <location>
        <begin position="290"/>
        <end position="312"/>
    </location>
</feature>
<evidence type="ECO:0000313" key="7">
    <source>
        <dbReference type="EMBL" id="MBY08480.1"/>
    </source>
</evidence>
<keyword evidence="2" id="KW-0805">Transcription regulation</keyword>
<keyword evidence="4 5" id="KW-0539">Nucleus</keyword>
<dbReference type="Pfam" id="PF02671">
    <property type="entry name" value="PAH"/>
    <property type="match status" value="1"/>
</dbReference>
<feature type="region of interest" description="Disordered" evidence="6">
    <location>
        <begin position="344"/>
        <end position="367"/>
    </location>
</feature>
<evidence type="ECO:0000256" key="3">
    <source>
        <dbReference type="ARBA" id="ARBA00023163"/>
    </source>
</evidence>
<dbReference type="AlphaFoldDB" id="A0A2R5LG34"/>
<accession>A0A2R5LG34</accession>
<evidence type="ECO:0000256" key="4">
    <source>
        <dbReference type="ARBA" id="ARBA00023242"/>
    </source>
</evidence>
<dbReference type="GO" id="GO:0006355">
    <property type="term" value="P:regulation of DNA-templated transcription"/>
    <property type="evidence" value="ECO:0007669"/>
    <property type="project" value="InterPro"/>
</dbReference>
<comment type="subcellular location">
    <subcellularLocation>
        <location evidence="1 5">Nucleus</location>
    </subcellularLocation>
</comment>
<dbReference type="GO" id="GO:0005634">
    <property type="term" value="C:nucleus"/>
    <property type="evidence" value="ECO:0007669"/>
    <property type="project" value="UniProtKB-SubCell"/>
</dbReference>
<protein>
    <submittedName>
        <fullName evidence="7">Putative histone deacetylase complex sin3 component</fullName>
    </submittedName>
</protein>
<dbReference type="PROSITE" id="PS51477">
    <property type="entry name" value="PAH"/>
    <property type="match status" value="1"/>
</dbReference>
<dbReference type="InterPro" id="IPR052435">
    <property type="entry name" value="YY1-Transcr_Regul"/>
</dbReference>
<dbReference type="GO" id="GO:0003712">
    <property type="term" value="F:transcription coregulator activity"/>
    <property type="evidence" value="ECO:0007669"/>
    <property type="project" value="TreeGrafter"/>
</dbReference>
<dbReference type="Gene3D" id="1.20.1160.11">
    <property type="entry name" value="Paired amphipathic helix"/>
    <property type="match status" value="2"/>
</dbReference>
<dbReference type="SUPFAM" id="SSF47762">
    <property type="entry name" value="PAH2 domain"/>
    <property type="match status" value="2"/>
</dbReference>